<dbReference type="AlphaFoldDB" id="A0AAV1STF8"/>
<evidence type="ECO:0000313" key="2">
    <source>
        <dbReference type="EMBL" id="CAK7357026.1"/>
    </source>
</evidence>
<feature type="compositionally biased region" description="Basic and acidic residues" evidence="1">
    <location>
        <begin position="170"/>
        <end position="180"/>
    </location>
</feature>
<gene>
    <name evidence="2" type="ORF">DCAF_LOCUS27309</name>
</gene>
<comment type="caution">
    <text evidence="2">The sequence shown here is derived from an EMBL/GenBank/DDBJ whole genome shotgun (WGS) entry which is preliminary data.</text>
</comment>
<dbReference type="Proteomes" id="UP001314170">
    <property type="component" value="Unassembled WGS sequence"/>
</dbReference>
<proteinExistence type="predicted"/>
<feature type="compositionally biased region" description="Basic and acidic residues" evidence="1">
    <location>
        <begin position="192"/>
        <end position="203"/>
    </location>
</feature>
<protein>
    <submittedName>
        <fullName evidence="2">Uncharacterized protein</fullName>
    </submittedName>
</protein>
<evidence type="ECO:0000256" key="1">
    <source>
        <dbReference type="SAM" id="MobiDB-lite"/>
    </source>
</evidence>
<feature type="region of interest" description="Disordered" evidence="1">
    <location>
        <begin position="1"/>
        <end position="27"/>
    </location>
</feature>
<organism evidence="2 3">
    <name type="scientific">Dovyalis caffra</name>
    <dbReference type="NCBI Taxonomy" id="77055"/>
    <lineage>
        <taxon>Eukaryota</taxon>
        <taxon>Viridiplantae</taxon>
        <taxon>Streptophyta</taxon>
        <taxon>Embryophyta</taxon>
        <taxon>Tracheophyta</taxon>
        <taxon>Spermatophyta</taxon>
        <taxon>Magnoliopsida</taxon>
        <taxon>eudicotyledons</taxon>
        <taxon>Gunneridae</taxon>
        <taxon>Pentapetalae</taxon>
        <taxon>rosids</taxon>
        <taxon>fabids</taxon>
        <taxon>Malpighiales</taxon>
        <taxon>Salicaceae</taxon>
        <taxon>Flacourtieae</taxon>
        <taxon>Dovyalis</taxon>
    </lineage>
</organism>
<accession>A0AAV1STF8</accession>
<sequence>MEIKEQNQKRSDENCIKAPAPDAGTPGPCEMVVENPGHDPKAREELHNLAICDELFPLGTLPYCTQKVVEVHYDMHRRVYDKHSRKQRLRSVQRYITHDHNRCMVVHVEERQPSDGVAQDDQEGVHEFKNLRQVENIGPEEEGPFWLGVFWVTNDVLHIRCVQNNGEGATDGHGEGKSEEDNVMNGCEEFEDSRAKRRNGDDM</sequence>
<evidence type="ECO:0000313" key="3">
    <source>
        <dbReference type="Proteomes" id="UP001314170"/>
    </source>
</evidence>
<keyword evidence="3" id="KW-1185">Reference proteome</keyword>
<feature type="region of interest" description="Disordered" evidence="1">
    <location>
        <begin position="166"/>
        <end position="203"/>
    </location>
</feature>
<dbReference type="EMBL" id="CAWUPB010001197">
    <property type="protein sequence ID" value="CAK7357026.1"/>
    <property type="molecule type" value="Genomic_DNA"/>
</dbReference>
<feature type="compositionally biased region" description="Basic and acidic residues" evidence="1">
    <location>
        <begin position="1"/>
        <end position="15"/>
    </location>
</feature>
<name>A0AAV1STF8_9ROSI</name>
<reference evidence="2 3" key="1">
    <citation type="submission" date="2024-01" db="EMBL/GenBank/DDBJ databases">
        <authorList>
            <person name="Waweru B."/>
        </authorList>
    </citation>
    <scope>NUCLEOTIDE SEQUENCE [LARGE SCALE GENOMIC DNA]</scope>
</reference>